<evidence type="ECO:0000256" key="5">
    <source>
        <dbReference type="SAM" id="Phobius"/>
    </source>
</evidence>
<sequence length="706" mass="80196">MFFSGCDGSRWNNPYELSQVEEPVLFSAFSSRPKHLDPVISYNANEWSIISQVYEPPLQYHYLKRPYTLEPLTLTEMPTVTFLNQAGEVVSEDSGEVAFSEYRLQLKPNIYFQPHPAFVKDAQGQPALVSLTNEQLEGIRTLEDFTETDTRPLTADDYAYAIKRMAVTSNHSPILGTMKPLIVGMASFSKAVSAQPVTVPELRQKDLPGVQVVSDRELRIRIHGVYPQFLYWLSMNFFAPIPWEAEVFYDQPGLAEKNISLDTYPVGTGPYQLVENDPNRRMRLLANPNYHHGFYPTDGLPDDANPNLLNDAGKPLPFIKEVIYSLEKESVPLWNKFLQGYYDASGVSSDSFDQAISVSSGGDLSLTPEMRDKGIRFLNVVEPTVFYFGFNMLDPVVGGYSKKQRKLRQAISIALNEEEFISIFLNGRGVAAQGPIPPGIFGFEPGKAGMDPFVYDWRNGRPQRKSIEEAKRLLVEAGYPNGRQPNGDPLVLHYDTAATGPNSKSQLNWYRKQFAKLGIELVIRATDYNRFQDKMRTGQGQMFSWGWNADYPDPENFLFLLDGEQATVKNKGAGINYANYDNPEFNRLFKQIKTMSNGPERLELIRQMVRIAQQDAPWSWGFNPKSLALYHSWYHNAWANPLANNTLKYKRLDPKLRAEKQIEWNPPVLWPLILVLVLLLVSIYPLVRAYQKRQKTAIETHDSGGA</sequence>
<dbReference type="Gene3D" id="3.10.105.10">
    <property type="entry name" value="Dipeptide-binding Protein, Domain 3"/>
    <property type="match status" value="1"/>
</dbReference>
<evidence type="ECO:0000313" key="8">
    <source>
        <dbReference type="Proteomes" id="UP000285478"/>
    </source>
</evidence>
<keyword evidence="8" id="KW-1185">Reference proteome</keyword>
<dbReference type="Pfam" id="PF00496">
    <property type="entry name" value="SBP_bac_5"/>
    <property type="match status" value="1"/>
</dbReference>
<evidence type="ECO:0000256" key="3">
    <source>
        <dbReference type="ARBA" id="ARBA00022448"/>
    </source>
</evidence>
<dbReference type="Gene3D" id="3.40.190.10">
    <property type="entry name" value="Periplasmic binding protein-like II"/>
    <property type="match status" value="1"/>
</dbReference>
<keyword evidence="3" id="KW-0813">Transport</keyword>
<dbReference type="PANTHER" id="PTHR30290:SF10">
    <property type="entry name" value="PERIPLASMIC OLIGOPEPTIDE-BINDING PROTEIN-RELATED"/>
    <property type="match status" value="1"/>
</dbReference>
<keyword evidence="4" id="KW-0732">Signal</keyword>
<name>A0A410H6P9_9GAMM</name>
<dbReference type="InterPro" id="IPR000914">
    <property type="entry name" value="SBP_5_dom"/>
</dbReference>
<accession>A0A410H6P9</accession>
<dbReference type="EMBL" id="CP035033">
    <property type="protein sequence ID" value="QAB16460.1"/>
    <property type="molecule type" value="Genomic_DNA"/>
</dbReference>
<dbReference type="Gene3D" id="3.90.76.10">
    <property type="entry name" value="Dipeptide-binding Protein, Domain 1"/>
    <property type="match status" value="1"/>
</dbReference>
<evidence type="ECO:0000256" key="2">
    <source>
        <dbReference type="ARBA" id="ARBA00005695"/>
    </source>
</evidence>
<feature type="transmembrane region" description="Helical" evidence="5">
    <location>
        <begin position="668"/>
        <end position="687"/>
    </location>
</feature>
<dbReference type="PANTHER" id="PTHR30290">
    <property type="entry name" value="PERIPLASMIC BINDING COMPONENT OF ABC TRANSPORTER"/>
    <property type="match status" value="1"/>
</dbReference>
<dbReference type="KEGG" id="htr:EPV75_06515"/>
<keyword evidence="5" id="KW-0472">Membrane</keyword>
<keyword evidence="5" id="KW-1133">Transmembrane helix</keyword>
<protein>
    <submittedName>
        <fullName evidence="7">Peptide ABC transporter substrate-binding protein</fullName>
    </submittedName>
</protein>
<feature type="domain" description="Solute-binding protein family 5" evidence="6">
    <location>
        <begin position="149"/>
        <end position="564"/>
    </location>
</feature>
<keyword evidence="5" id="KW-0812">Transmembrane</keyword>
<dbReference type="SUPFAM" id="SSF53850">
    <property type="entry name" value="Periplasmic binding protein-like II"/>
    <property type="match status" value="1"/>
</dbReference>
<comment type="similarity">
    <text evidence="2">Belongs to the bacterial solute-binding protein 5 family.</text>
</comment>
<comment type="subcellular location">
    <subcellularLocation>
        <location evidence="1">Cell envelope</location>
    </subcellularLocation>
</comment>
<evidence type="ECO:0000256" key="1">
    <source>
        <dbReference type="ARBA" id="ARBA00004196"/>
    </source>
</evidence>
<dbReference type="GO" id="GO:1904680">
    <property type="term" value="F:peptide transmembrane transporter activity"/>
    <property type="evidence" value="ECO:0007669"/>
    <property type="project" value="TreeGrafter"/>
</dbReference>
<dbReference type="GO" id="GO:0030288">
    <property type="term" value="C:outer membrane-bounded periplasmic space"/>
    <property type="evidence" value="ECO:0007669"/>
    <property type="project" value="UniProtKB-ARBA"/>
</dbReference>
<evidence type="ECO:0000256" key="4">
    <source>
        <dbReference type="ARBA" id="ARBA00022729"/>
    </source>
</evidence>
<dbReference type="InterPro" id="IPR039424">
    <property type="entry name" value="SBP_5"/>
</dbReference>
<organism evidence="7 8">
    <name type="scientific">Hydrogenovibrio thermophilus</name>
    <dbReference type="NCBI Taxonomy" id="265883"/>
    <lineage>
        <taxon>Bacteria</taxon>
        <taxon>Pseudomonadati</taxon>
        <taxon>Pseudomonadota</taxon>
        <taxon>Gammaproteobacteria</taxon>
        <taxon>Thiotrichales</taxon>
        <taxon>Piscirickettsiaceae</taxon>
        <taxon>Hydrogenovibrio</taxon>
    </lineage>
</organism>
<dbReference type="GO" id="GO:0043190">
    <property type="term" value="C:ATP-binding cassette (ABC) transporter complex"/>
    <property type="evidence" value="ECO:0007669"/>
    <property type="project" value="InterPro"/>
</dbReference>
<dbReference type="Proteomes" id="UP000285478">
    <property type="component" value="Chromosome"/>
</dbReference>
<dbReference type="CDD" id="cd08505">
    <property type="entry name" value="PBP2_NikA_DppA_OppA_like_18"/>
    <property type="match status" value="1"/>
</dbReference>
<proteinExistence type="inferred from homology"/>
<dbReference type="GO" id="GO:0015833">
    <property type="term" value="P:peptide transport"/>
    <property type="evidence" value="ECO:0007669"/>
    <property type="project" value="TreeGrafter"/>
</dbReference>
<dbReference type="AlphaFoldDB" id="A0A410H6P9"/>
<evidence type="ECO:0000313" key="7">
    <source>
        <dbReference type="EMBL" id="QAB16460.1"/>
    </source>
</evidence>
<reference evidence="7 8" key="1">
    <citation type="journal article" date="2018" name="Environ. Microbiol.">
        <title>Genomes of ubiquitous marine and hypersaline Hydrogenovibrio, Thiomicrorhabdus and Thiomicrospira spp. encode a diversity of mechanisms to sustain chemolithoautotrophy in heterogeneous environments.</title>
        <authorList>
            <person name="Scott K.M."/>
            <person name="Williams J."/>
            <person name="Porter C.M.B."/>
            <person name="Russel S."/>
            <person name="Harmer T.L."/>
            <person name="Paul J.H."/>
            <person name="Antonen K.M."/>
            <person name="Bridges M.K."/>
            <person name="Camper G.J."/>
            <person name="Campla C.K."/>
            <person name="Casella L.G."/>
            <person name="Chase E."/>
            <person name="Conrad J.W."/>
            <person name="Cruz M.C."/>
            <person name="Dunlap D.S."/>
            <person name="Duran L."/>
            <person name="Fahsbender E.M."/>
            <person name="Goldsmith D.B."/>
            <person name="Keeley R.F."/>
            <person name="Kondoff M.R."/>
            <person name="Kussy B.I."/>
            <person name="Lane M.K."/>
            <person name="Lawler S."/>
            <person name="Leigh B.A."/>
            <person name="Lewis C."/>
            <person name="Lostal L.M."/>
            <person name="Marking D."/>
            <person name="Mancera P.A."/>
            <person name="McClenthan E.C."/>
            <person name="McIntyre E.A."/>
            <person name="Mine J.A."/>
            <person name="Modi S."/>
            <person name="Moore B.D."/>
            <person name="Morgan W.A."/>
            <person name="Nelson K.M."/>
            <person name="Nguyen K.N."/>
            <person name="Ogburn N."/>
            <person name="Parrino D.G."/>
            <person name="Pedapudi A.D."/>
            <person name="Pelham R.P."/>
            <person name="Preece A.M."/>
            <person name="Rampersad E.A."/>
            <person name="Richardson J.C."/>
            <person name="Rodgers C.M."/>
            <person name="Schaffer B.L."/>
            <person name="Sheridan N.E."/>
            <person name="Solone M.R."/>
            <person name="Staley Z.R."/>
            <person name="Tabuchi M."/>
            <person name="Waide R.J."/>
            <person name="Wanjugi P.W."/>
            <person name="Young S."/>
            <person name="Clum A."/>
            <person name="Daum C."/>
            <person name="Huntemann M."/>
            <person name="Ivanova N."/>
            <person name="Kyrpides N."/>
            <person name="Mikhailova N."/>
            <person name="Palaniappan K."/>
            <person name="Pillay M."/>
            <person name="Reddy T.B.K."/>
            <person name="Shapiro N."/>
            <person name="Stamatis D."/>
            <person name="Varghese N."/>
            <person name="Woyke T."/>
            <person name="Boden R."/>
            <person name="Freyermuth S.K."/>
            <person name="Kerfeld C.A."/>
        </authorList>
    </citation>
    <scope>NUCLEOTIDE SEQUENCE [LARGE SCALE GENOMIC DNA]</scope>
    <source>
        <strain evidence="7 8">JR-2</strain>
    </source>
</reference>
<evidence type="ECO:0000259" key="6">
    <source>
        <dbReference type="Pfam" id="PF00496"/>
    </source>
</evidence>
<gene>
    <name evidence="7" type="ORF">EPV75_06515</name>
</gene>